<dbReference type="RefSeq" id="WP_068031039.1">
    <property type="nucleotide sequence ID" value="NZ_QQAZ01000023.1"/>
</dbReference>
<evidence type="ECO:0008006" key="4">
    <source>
        <dbReference type="Google" id="ProtNLM"/>
    </source>
</evidence>
<keyword evidence="3" id="KW-1185">Reference proteome</keyword>
<feature type="signal peptide" evidence="1">
    <location>
        <begin position="1"/>
        <end position="42"/>
    </location>
</feature>
<keyword evidence="1" id="KW-0732">Signal</keyword>
<dbReference type="AlphaFoldDB" id="A0A370GGM4"/>
<dbReference type="STRING" id="1210089.GCA_001613165_07374"/>
<dbReference type="EMBL" id="QQAZ01000023">
    <property type="protein sequence ID" value="RDI42945.1"/>
    <property type="molecule type" value="Genomic_DNA"/>
</dbReference>
<feature type="chain" id="PRO_5038337973" description="Secreted protein" evidence="1">
    <location>
        <begin position="43"/>
        <end position="129"/>
    </location>
</feature>
<comment type="caution">
    <text evidence="2">The sequence shown here is derived from an EMBL/GenBank/DDBJ whole genome shotgun (WGS) entry which is preliminary data.</text>
</comment>
<dbReference type="Proteomes" id="UP000255355">
    <property type="component" value="Unassembled WGS sequence"/>
</dbReference>
<accession>A0A370GGM4</accession>
<evidence type="ECO:0000313" key="3">
    <source>
        <dbReference type="Proteomes" id="UP000255355"/>
    </source>
</evidence>
<evidence type="ECO:0000313" key="2">
    <source>
        <dbReference type="EMBL" id="RDI42945.1"/>
    </source>
</evidence>
<gene>
    <name evidence="2" type="ORF">DFR68_12379</name>
</gene>
<evidence type="ECO:0000256" key="1">
    <source>
        <dbReference type="SAM" id="SignalP"/>
    </source>
</evidence>
<protein>
    <recommendedName>
        <fullName evidence="4">Secreted protein</fullName>
    </recommendedName>
</protein>
<name>A0A370GGM4_9NOCA</name>
<reference evidence="2 3" key="1">
    <citation type="submission" date="2018-07" db="EMBL/GenBank/DDBJ databases">
        <title>Genomic Encyclopedia of Type Strains, Phase IV (KMG-IV): sequencing the most valuable type-strain genomes for metagenomic binning, comparative biology and taxonomic classification.</title>
        <authorList>
            <person name="Goeker M."/>
        </authorList>
    </citation>
    <scope>NUCLEOTIDE SEQUENCE [LARGE SCALE GENOMIC DNA]</scope>
    <source>
        <strain evidence="2 3">DSM 44952</strain>
    </source>
</reference>
<dbReference type="OrthoDB" id="4570229at2"/>
<proteinExistence type="predicted"/>
<organism evidence="2 3">
    <name type="scientific">Nocardia mexicana</name>
    <dbReference type="NCBI Taxonomy" id="279262"/>
    <lineage>
        <taxon>Bacteria</taxon>
        <taxon>Bacillati</taxon>
        <taxon>Actinomycetota</taxon>
        <taxon>Actinomycetes</taxon>
        <taxon>Mycobacteriales</taxon>
        <taxon>Nocardiaceae</taxon>
        <taxon>Nocardia</taxon>
    </lineage>
</organism>
<sequence>MHIRPLDRSRRAHRLARRFVAPAFVSVAAAAALAVGTGAATADITTDLAAGNAIEMTPQGTPEAAPSVTPVYQGLSTQCTANYCSQYDKRGRYVCNQADRPLGGGSAAAYDWLPNTICDIQVTIANALP</sequence>